<gene>
    <name evidence="2" type="ORF">H2200_012642</name>
</gene>
<accession>A0AA38WXD9</accession>
<organism evidence="2 3">
    <name type="scientific">Cladophialophora chaetospira</name>
    <dbReference type="NCBI Taxonomy" id="386627"/>
    <lineage>
        <taxon>Eukaryota</taxon>
        <taxon>Fungi</taxon>
        <taxon>Dikarya</taxon>
        <taxon>Ascomycota</taxon>
        <taxon>Pezizomycotina</taxon>
        <taxon>Eurotiomycetes</taxon>
        <taxon>Chaetothyriomycetidae</taxon>
        <taxon>Chaetothyriales</taxon>
        <taxon>Herpotrichiellaceae</taxon>
        <taxon>Cladophialophora</taxon>
    </lineage>
</organism>
<protein>
    <submittedName>
        <fullName evidence="2">Uncharacterized protein</fullName>
    </submittedName>
</protein>
<comment type="caution">
    <text evidence="2">The sequence shown here is derived from an EMBL/GenBank/DDBJ whole genome shotgun (WGS) entry which is preliminary data.</text>
</comment>
<evidence type="ECO:0000313" key="2">
    <source>
        <dbReference type="EMBL" id="KAJ9602862.1"/>
    </source>
</evidence>
<keyword evidence="3" id="KW-1185">Reference proteome</keyword>
<evidence type="ECO:0000256" key="1">
    <source>
        <dbReference type="SAM" id="MobiDB-lite"/>
    </source>
</evidence>
<dbReference type="Proteomes" id="UP001172673">
    <property type="component" value="Unassembled WGS sequence"/>
</dbReference>
<dbReference type="EMBL" id="JAPDRK010000024">
    <property type="protein sequence ID" value="KAJ9602862.1"/>
    <property type="molecule type" value="Genomic_DNA"/>
</dbReference>
<proteinExistence type="predicted"/>
<evidence type="ECO:0000313" key="3">
    <source>
        <dbReference type="Proteomes" id="UP001172673"/>
    </source>
</evidence>
<name>A0AA38WXD9_9EURO</name>
<dbReference type="AlphaFoldDB" id="A0AA38WXD9"/>
<sequence>MPGTEICFIDSGPASKSKKEQAIQRAKALSHAARISHGRKTVKTRDSSKASTPPQRQDGGQGRKDVKSPPQQQTRHSTPPWDPERSGDGSEDEDWKTLLLPAHDPGSDAWSLHEELDPFLRLSGPMTRKERGLLHYCTSL</sequence>
<reference evidence="2" key="1">
    <citation type="submission" date="2022-10" db="EMBL/GenBank/DDBJ databases">
        <title>Culturing micro-colonial fungi from biological soil crusts in the Mojave desert and describing Neophaeococcomyces mojavensis, and introducing the new genera and species Taxawa tesnikishii.</title>
        <authorList>
            <person name="Kurbessoian T."/>
            <person name="Stajich J.E."/>
        </authorList>
    </citation>
    <scope>NUCLEOTIDE SEQUENCE</scope>
    <source>
        <strain evidence="2">TK_41</strain>
    </source>
</reference>
<feature type="region of interest" description="Disordered" evidence="1">
    <location>
        <begin position="1"/>
        <end position="109"/>
    </location>
</feature>